<protein>
    <submittedName>
        <fullName evidence="1">Putative sigma-54 modulation protein</fullName>
    </submittedName>
</protein>
<dbReference type="CDD" id="cd00552">
    <property type="entry name" value="RaiA"/>
    <property type="match status" value="1"/>
</dbReference>
<gene>
    <name evidence="1" type="ORF">SAMN05421739_104376</name>
</gene>
<dbReference type="OrthoDB" id="9808702at2"/>
<dbReference type="RefSeq" id="WP_092102526.1">
    <property type="nucleotide sequence ID" value="NZ_FOOT01000004.1"/>
</dbReference>
<dbReference type="Proteomes" id="UP000198724">
    <property type="component" value="Unassembled WGS sequence"/>
</dbReference>
<reference evidence="2" key="1">
    <citation type="submission" date="2016-10" db="EMBL/GenBank/DDBJ databases">
        <authorList>
            <person name="Varghese N."/>
            <person name="Submissions S."/>
        </authorList>
    </citation>
    <scope>NUCLEOTIDE SEQUENCE [LARGE SCALE GENOMIC DNA]</scope>
    <source>
        <strain evidence="2">LP51</strain>
    </source>
</reference>
<proteinExistence type="predicted"/>
<dbReference type="STRING" id="1436961.SAMN05421739_104376"/>
<dbReference type="EMBL" id="FOOT01000004">
    <property type="protein sequence ID" value="SFG92890.1"/>
    <property type="molecule type" value="Genomic_DNA"/>
</dbReference>
<evidence type="ECO:0000313" key="2">
    <source>
        <dbReference type="Proteomes" id="UP000198724"/>
    </source>
</evidence>
<dbReference type="InterPro" id="IPR003489">
    <property type="entry name" value="RHF/RaiA"/>
</dbReference>
<dbReference type="Pfam" id="PF02482">
    <property type="entry name" value="Ribosomal_S30AE"/>
    <property type="match status" value="1"/>
</dbReference>
<accession>A0A1I2VUR6</accession>
<dbReference type="AlphaFoldDB" id="A0A1I2VUR6"/>
<dbReference type="SUPFAM" id="SSF69754">
    <property type="entry name" value="Ribosome binding protein Y (YfiA homologue)"/>
    <property type="match status" value="1"/>
</dbReference>
<dbReference type="InterPro" id="IPR036567">
    <property type="entry name" value="RHF-like"/>
</dbReference>
<sequence>MKLQMHSIHFEADKQLTDFVQQKVNKLETFYDRIVEGEVFLKHNNKDGVDNKTVEIKLFVPGSTLFSQEDAPSFEAAADAAVEAMRRQLKRFKQKQMAHH</sequence>
<evidence type="ECO:0000313" key="1">
    <source>
        <dbReference type="EMBL" id="SFG92890.1"/>
    </source>
</evidence>
<keyword evidence="2" id="KW-1185">Reference proteome</keyword>
<dbReference type="Gene3D" id="3.30.160.100">
    <property type="entry name" value="Ribosome hibernation promotion factor-like"/>
    <property type="match status" value="1"/>
</dbReference>
<name>A0A1I2VUR6_9BACT</name>
<dbReference type="NCBIfam" id="TIGR00741">
    <property type="entry name" value="yfiA"/>
    <property type="match status" value="1"/>
</dbReference>
<organism evidence="1 2">
    <name type="scientific">Pontibacter chinhatensis</name>
    <dbReference type="NCBI Taxonomy" id="1436961"/>
    <lineage>
        <taxon>Bacteria</taxon>
        <taxon>Pseudomonadati</taxon>
        <taxon>Bacteroidota</taxon>
        <taxon>Cytophagia</taxon>
        <taxon>Cytophagales</taxon>
        <taxon>Hymenobacteraceae</taxon>
        <taxon>Pontibacter</taxon>
    </lineage>
</organism>